<accession>A0ABV8FW44</accession>
<keyword evidence="1" id="KW-0812">Transmembrane</keyword>
<feature type="transmembrane region" description="Helical" evidence="1">
    <location>
        <begin position="97"/>
        <end position="116"/>
    </location>
</feature>
<feature type="transmembrane region" description="Helical" evidence="1">
    <location>
        <begin position="7"/>
        <end position="28"/>
    </location>
</feature>
<reference evidence="4" key="1">
    <citation type="journal article" date="2019" name="Int. J. Syst. Evol. Microbiol.">
        <title>The Global Catalogue of Microorganisms (GCM) 10K type strain sequencing project: providing services to taxonomists for standard genome sequencing and annotation.</title>
        <authorList>
            <consortium name="The Broad Institute Genomics Platform"/>
            <consortium name="The Broad Institute Genome Sequencing Center for Infectious Disease"/>
            <person name="Wu L."/>
            <person name="Ma J."/>
        </authorList>
    </citation>
    <scope>NUCLEOTIDE SEQUENCE [LARGE SCALE GENOMIC DNA]</scope>
    <source>
        <strain evidence="4">TBRC 1276</strain>
    </source>
</reference>
<dbReference type="Pfam" id="PF23636">
    <property type="entry name" value="DUF7144"/>
    <property type="match status" value="1"/>
</dbReference>
<feature type="transmembrane region" description="Helical" evidence="1">
    <location>
        <begin position="72"/>
        <end position="91"/>
    </location>
</feature>
<comment type="caution">
    <text evidence="3">The sequence shown here is derived from an EMBL/GenBank/DDBJ whole genome shotgun (WGS) entry which is preliminary data.</text>
</comment>
<dbReference type="Proteomes" id="UP001595851">
    <property type="component" value="Unassembled WGS sequence"/>
</dbReference>
<evidence type="ECO:0000259" key="2">
    <source>
        <dbReference type="Pfam" id="PF23636"/>
    </source>
</evidence>
<dbReference type="RefSeq" id="WP_379525855.1">
    <property type="nucleotide sequence ID" value="NZ_JBHSBI010000001.1"/>
</dbReference>
<keyword evidence="1" id="KW-0472">Membrane</keyword>
<dbReference type="EMBL" id="JBHSBI010000001">
    <property type="protein sequence ID" value="MFC4005668.1"/>
    <property type="molecule type" value="Genomic_DNA"/>
</dbReference>
<keyword evidence="1" id="KW-1133">Transmembrane helix</keyword>
<evidence type="ECO:0000313" key="3">
    <source>
        <dbReference type="EMBL" id="MFC4005668.1"/>
    </source>
</evidence>
<feature type="domain" description="DUF7144" evidence="2">
    <location>
        <begin position="5"/>
        <end position="117"/>
    </location>
</feature>
<evidence type="ECO:0000256" key="1">
    <source>
        <dbReference type="SAM" id="Phobius"/>
    </source>
</evidence>
<organism evidence="3 4">
    <name type="scientific">Nonomuraea purpurea</name>
    <dbReference type="NCBI Taxonomy" id="1849276"/>
    <lineage>
        <taxon>Bacteria</taxon>
        <taxon>Bacillati</taxon>
        <taxon>Actinomycetota</taxon>
        <taxon>Actinomycetes</taxon>
        <taxon>Streptosporangiales</taxon>
        <taxon>Streptosporangiaceae</taxon>
        <taxon>Nonomuraea</taxon>
    </lineage>
</organism>
<evidence type="ECO:0000313" key="4">
    <source>
        <dbReference type="Proteomes" id="UP001595851"/>
    </source>
</evidence>
<sequence length="129" mass="14177">MVGLAYFAGSIMVLVGVFSVVAGIAAIFKSNVYVFRGNYIFMWNVTGWGWVHLILGILVFLAGLAVFSGQPWARAIGIVLAVLSAIVNFMFLPYYPIWTVLIILLDVMIICALTMYNREAAGSRRPPVT</sequence>
<keyword evidence="4" id="KW-1185">Reference proteome</keyword>
<gene>
    <name evidence="3" type="ORF">ACFOY2_00425</name>
</gene>
<protein>
    <recommendedName>
        <fullName evidence="2">DUF7144 domain-containing protein</fullName>
    </recommendedName>
</protein>
<name>A0ABV8FW44_9ACTN</name>
<proteinExistence type="predicted"/>
<dbReference type="InterPro" id="IPR055568">
    <property type="entry name" value="DUF7144"/>
</dbReference>
<feature type="transmembrane region" description="Helical" evidence="1">
    <location>
        <begin position="48"/>
        <end position="67"/>
    </location>
</feature>